<evidence type="ECO:0000256" key="1">
    <source>
        <dbReference type="SAM" id="MobiDB-lite"/>
    </source>
</evidence>
<name>A0ABN8YU68_RANTA</name>
<organism evidence="2 3">
    <name type="scientific">Rangifer tarandus platyrhynchus</name>
    <name type="common">Svalbard reindeer</name>
    <dbReference type="NCBI Taxonomy" id="3082113"/>
    <lineage>
        <taxon>Eukaryota</taxon>
        <taxon>Metazoa</taxon>
        <taxon>Chordata</taxon>
        <taxon>Craniata</taxon>
        <taxon>Vertebrata</taxon>
        <taxon>Euteleostomi</taxon>
        <taxon>Mammalia</taxon>
        <taxon>Eutheria</taxon>
        <taxon>Laurasiatheria</taxon>
        <taxon>Artiodactyla</taxon>
        <taxon>Ruminantia</taxon>
        <taxon>Pecora</taxon>
        <taxon>Cervidae</taxon>
        <taxon>Odocoileinae</taxon>
        <taxon>Rangifer</taxon>
    </lineage>
</organism>
<accession>A0ABN8YU68</accession>
<feature type="compositionally biased region" description="Polar residues" evidence="1">
    <location>
        <begin position="26"/>
        <end position="38"/>
    </location>
</feature>
<evidence type="ECO:0000313" key="3">
    <source>
        <dbReference type="Proteomes" id="UP001176941"/>
    </source>
</evidence>
<proteinExistence type="predicted"/>
<protein>
    <submittedName>
        <fullName evidence="2">Uncharacterized protein</fullName>
    </submittedName>
</protein>
<sequence length="110" mass="11978">MPQRPHYLPIQYRRSVFGDNLGLKKQQGTQCPSATSPRSWLPKGKSAPVSDQQWGQERSDSLGVSGGESVSEMPRESGGHFGWNETDRLGAGNGISTRCIVAKDTFLSSL</sequence>
<reference evidence="2" key="1">
    <citation type="submission" date="2023-04" db="EMBL/GenBank/DDBJ databases">
        <authorList>
            <consortium name="ELIXIR-Norway"/>
        </authorList>
    </citation>
    <scope>NUCLEOTIDE SEQUENCE [LARGE SCALE GENOMIC DNA]</scope>
</reference>
<feature type="region of interest" description="Disordered" evidence="1">
    <location>
        <begin position="23"/>
        <end position="85"/>
    </location>
</feature>
<evidence type="ECO:0000313" key="2">
    <source>
        <dbReference type="EMBL" id="CAI9164576.1"/>
    </source>
</evidence>
<gene>
    <name evidence="2" type="ORF">MRATA1EN1_LOCUS13538</name>
</gene>
<keyword evidence="3" id="KW-1185">Reference proteome</keyword>
<dbReference type="EMBL" id="OX459959">
    <property type="protein sequence ID" value="CAI9164576.1"/>
    <property type="molecule type" value="Genomic_DNA"/>
</dbReference>
<dbReference type="Proteomes" id="UP001176941">
    <property type="component" value="Chromosome 23"/>
</dbReference>